<protein>
    <submittedName>
        <fullName evidence="2">Glycosyltransferase family 4 protein</fullName>
    </submittedName>
</protein>
<name>A0A948X210_9BACT</name>
<keyword evidence="1" id="KW-0808">Transferase</keyword>
<evidence type="ECO:0000313" key="2">
    <source>
        <dbReference type="EMBL" id="MBU3855885.1"/>
    </source>
</evidence>
<dbReference type="Proteomes" id="UP000784286">
    <property type="component" value="Unassembled WGS sequence"/>
</dbReference>
<comment type="caution">
    <text evidence="2">The sequence shown here is derived from an EMBL/GenBank/DDBJ whole genome shotgun (WGS) entry which is preliminary data.</text>
</comment>
<dbReference type="PANTHER" id="PTHR46401:SF2">
    <property type="entry name" value="GLYCOSYLTRANSFERASE WBBK-RELATED"/>
    <property type="match status" value="1"/>
</dbReference>
<dbReference type="SUPFAM" id="SSF53756">
    <property type="entry name" value="UDP-Glycosyltransferase/glycogen phosphorylase"/>
    <property type="match status" value="1"/>
</dbReference>
<organism evidence="2 3">
    <name type="scientific">Candidatus Phocaeicola excrementipullorum</name>
    <dbReference type="NCBI Taxonomy" id="2838731"/>
    <lineage>
        <taxon>Bacteria</taxon>
        <taxon>Pseudomonadati</taxon>
        <taxon>Bacteroidota</taxon>
        <taxon>Bacteroidia</taxon>
        <taxon>Bacteroidales</taxon>
        <taxon>Bacteroidaceae</taxon>
        <taxon>Phocaeicola</taxon>
    </lineage>
</organism>
<proteinExistence type="predicted"/>
<dbReference type="PANTHER" id="PTHR46401">
    <property type="entry name" value="GLYCOSYLTRANSFERASE WBBK-RELATED"/>
    <property type="match status" value="1"/>
</dbReference>
<dbReference type="AlphaFoldDB" id="A0A948X210"/>
<gene>
    <name evidence="2" type="ORF">H9928_04900</name>
</gene>
<dbReference type="EMBL" id="JAHLFJ010000047">
    <property type="protein sequence ID" value="MBU3855885.1"/>
    <property type="molecule type" value="Genomic_DNA"/>
</dbReference>
<dbReference type="Pfam" id="PF13692">
    <property type="entry name" value="Glyco_trans_1_4"/>
    <property type="match status" value="1"/>
</dbReference>
<dbReference type="GO" id="GO:0016757">
    <property type="term" value="F:glycosyltransferase activity"/>
    <property type="evidence" value="ECO:0007669"/>
    <property type="project" value="TreeGrafter"/>
</dbReference>
<accession>A0A948X210</accession>
<sequence length="370" mass="42857">MNSILFITAYPVNNKTAGQNYSLKLLEDLSHDYNVDVIYWNYPNHEITVKNIKNLNIIMELNTNSLFKTLYYSIRKCSFPLFSVRYDNAVNKWLKSNQDNYDMVYFDFSQTFIYSMSITNPYKVMMCHDIIAQKYERKKKSFLYNWFVKLTEKKFLKKGDSIFTFSAKDKLLLKDLYGIDSDIVPFYIGKEILDIDLNNIEIEDYFVFYGAWNRKENSDGLRWFLKEVYPSCVNVNIKIIGGSLNAEIKNIISDFKNVRYLGFVDNPYKIIARSKALIAPLFSGAGVKVKVIEALALGTPIIGTDIAFEGIDNIVSNSKEFLIKANDKREFIEMIEKCSDISSEEKATAQTIFLANYNEGKFIKKIKSII</sequence>
<dbReference type="Gene3D" id="3.40.50.2000">
    <property type="entry name" value="Glycogen Phosphorylase B"/>
    <property type="match status" value="1"/>
</dbReference>
<dbReference type="GO" id="GO:0009103">
    <property type="term" value="P:lipopolysaccharide biosynthetic process"/>
    <property type="evidence" value="ECO:0007669"/>
    <property type="project" value="TreeGrafter"/>
</dbReference>
<evidence type="ECO:0000256" key="1">
    <source>
        <dbReference type="ARBA" id="ARBA00022679"/>
    </source>
</evidence>
<reference evidence="2" key="2">
    <citation type="submission" date="2021-04" db="EMBL/GenBank/DDBJ databases">
        <authorList>
            <person name="Gilroy R."/>
        </authorList>
    </citation>
    <scope>NUCLEOTIDE SEQUENCE</scope>
    <source>
        <strain evidence="2">8470</strain>
    </source>
</reference>
<evidence type="ECO:0000313" key="3">
    <source>
        <dbReference type="Proteomes" id="UP000784286"/>
    </source>
</evidence>
<reference evidence="2" key="1">
    <citation type="journal article" date="2021" name="PeerJ">
        <title>Extensive microbial diversity within the chicken gut microbiome revealed by metagenomics and culture.</title>
        <authorList>
            <person name="Gilroy R."/>
            <person name="Ravi A."/>
            <person name="Getino M."/>
            <person name="Pursley I."/>
            <person name="Horton D.L."/>
            <person name="Alikhan N.F."/>
            <person name="Baker D."/>
            <person name="Gharbi K."/>
            <person name="Hall N."/>
            <person name="Watson M."/>
            <person name="Adriaenssens E.M."/>
            <person name="Foster-Nyarko E."/>
            <person name="Jarju S."/>
            <person name="Secka A."/>
            <person name="Antonio M."/>
            <person name="Oren A."/>
            <person name="Chaudhuri R.R."/>
            <person name="La Ragione R."/>
            <person name="Hildebrand F."/>
            <person name="Pallen M.J."/>
        </authorList>
    </citation>
    <scope>NUCLEOTIDE SEQUENCE</scope>
    <source>
        <strain evidence="2">8470</strain>
    </source>
</reference>